<accession>A0A4Q1DH78</accession>
<reference evidence="1" key="1">
    <citation type="submission" date="2019-01" db="EMBL/GenBank/DDBJ databases">
        <title>Whole genome sequencing of Salmonella enterica.</title>
        <authorList>
            <person name="Cao G."/>
        </authorList>
    </citation>
    <scope>NUCLEOTIDE SEQUENCE [LARGE SCALE GENOMIC DNA]</scope>
    <source>
        <strain evidence="1">CFSAN074594</strain>
    </source>
</reference>
<dbReference type="GO" id="GO:0016787">
    <property type="term" value="F:hydrolase activity"/>
    <property type="evidence" value="ECO:0007669"/>
    <property type="project" value="UniProtKB-KW"/>
</dbReference>
<comment type="caution">
    <text evidence="1">The sequence shown here is derived from an EMBL/GenBank/DDBJ whole genome shotgun (WGS) entry which is preliminary data.</text>
</comment>
<keyword evidence="1" id="KW-0378">Hydrolase</keyword>
<dbReference type="AlphaFoldDB" id="A0A4Q1DH78"/>
<dbReference type="Proteomes" id="UP000839536">
    <property type="component" value="Unassembled WGS sequence"/>
</dbReference>
<sequence length="480" mass="53565">MSKSTPTKASVQAEFEALVENDSFWSRFVGSQFVSMLVLFITQLVYRCYQYADAALAEGFISTATRRSSILAAAETNGYVGSKPSPSTGPVEISITGTGAPLSIPQYTPFISDDQYPYLTMSECKFGANGKAQVDVAQMEIQEVTYTVTAAKPFLELVLSKALTAVCYKLEVFVNTDGATTQWQQSIMFRLANSTSQVYVEFYKPSEQLGVRFGDGLIGKIPPEGSTITLRVWCTNGDVTLVAGQTLTPVDEAADLAGSISVKTLAPITNGTNAETTEITRNRAQYYLAYDNQVVWGGDYSYFLIRNIPGMTWVTAWGEGEQEKLDGAYNVKNINNIFISGWHPKKTQDELKQMVLAAFAKVPNELNKKFTYTPVRELPFRIDLTGTISPSQTTATVLSELRKELETRFGKDSGYFDPESVGKYILIKKKDLWAFIEHLKFFHDFSLEFVDWHESNGFFDFVYLDVENSTFDIDYEDTGE</sequence>
<gene>
    <name evidence="1" type="ORF">EKD96_24815</name>
</gene>
<dbReference type="RefSeq" id="WP_000047260.1">
    <property type="nucleotide sequence ID" value="NZ_MXLS01000035.1"/>
</dbReference>
<protein>
    <submittedName>
        <fullName evidence="1">Bleomycin hydrolase</fullName>
    </submittedName>
</protein>
<organism evidence="1">
    <name type="scientific">Salmonella enterica</name>
    <name type="common">Salmonella choleraesuis</name>
    <dbReference type="NCBI Taxonomy" id="28901"/>
    <lineage>
        <taxon>Bacteria</taxon>
        <taxon>Pseudomonadati</taxon>
        <taxon>Pseudomonadota</taxon>
        <taxon>Gammaproteobacteria</taxon>
        <taxon>Enterobacterales</taxon>
        <taxon>Enterobacteriaceae</taxon>
        <taxon>Salmonella</taxon>
    </lineage>
</organism>
<dbReference type="EMBL" id="SDIQ01000072">
    <property type="protein sequence ID" value="RXL14288.1"/>
    <property type="molecule type" value="Genomic_DNA"/>
</dbReference>
<name>A0A4Q1DH78_SALER</name>
<evidence type="ECO:0000313" key="1">
    <source>
        <dbReference type="EMBL" id="RXL14288.1"/>
    </source>
</evidence>
<proteinExistence type="predicted"/>